<gene>
    <name evidence="9" type="ORF">TIFTF001_000549</name>
</gene>
<accession>A0AA87ZGR1</accession>
<keyword evidence="2 6" id="KW-0812">Transmembrane</keyword>
<feature type="signal peptide" evidence="7">
    <location>
        <begin position="1"/>
        <end position="25"/>
    </location>
</feature>
<dbReference type="InterPro" id="IPR024788">
    <property type="entry name" value="Malectin-like_Carb-bd_dom"/>
</dbReference>
<dbReference type="Proteomes" id="UP001187192">
    <property type="component" value="Unassembled WGS sequence"/>
</dbReference>
<dbReference type="GO" id="GO:0016020">
    <property type="term" value="C:membrane"/>
    <property type="evidence" value="ECO:0007669"/>
    <property type="project" value="UniProtKB-SubCell"/>
</dbReference>
<evidence type="ECO:0000256" key="2">
    <source>
        <dbReference type="ARBA" id="ARBA00022692"/>
    </source>
</evidence>
<reference evidence="9" key="1">
    <citation type="submission" date="2023-07" db="EMBL/GenBank/DDBJ databases">
        <title>draft genome sequence of fig (Ficus carica).</title>
        <authorList>
            <person name="Takahashi T."/>
            <person name="Nishimura K."/>
        </authorList>
    </citation>
    <scope>NUCLEOTIDE SEQUENCE</scope>
</reference>
<comment type="caution">
    <text evidence="9">The sequence shown here is derived from an EMBL/GenBank/DDBJ whole genome shotgun (WGS) entry which is preliminary data.</text>
</comment>
<name>A0AA87ZGR1_FICCA</name>
<keyword evidence="4 6" id="KW-1133">Transmembrane helix</keyword>
<dbReference type="AlphaFoldDB" id="A0AA87ZGR1"/>
<keyword evidence="3 7" id="KW-0732">Signal</keyword>
<feature type="chain" id="PRO_5041671090" description="Malectin-like domain-containing protein" evidence="7">
    <location>
        <begin position="26"/>
        <end position="211"/>
    </location>
</feature>
<proteinExistence type="predicted"/>
<organism evidence="9 10">
    <name type="scientific">Ficus carica</name>
    <name type="common">Common fig</name>
    <dbReference type="NCBI Taxonomy" id="3494"/>
    <lineage>
        <taxon>Eukaryota</taxon>
        <taxon>Viridiplantae</taxon>
        <taxon>Streptophyta</taxon>
        <taxon>Embryophyta</taxon>
        <taxon>Tracheophyta</taxon>
        <taxon>Spermatophyta</taxon>
        <taxon>Magnoliopsida</taxon>
        <taxon>eudicotyledons</taxon>
        <taxon>Gunneridae</taxon>
        <taxon>Pentapetalae</taxon>
        <taxon>rosids</taxon>
        <taxon>fabids</taxon>
        <taxon>Rosales</taxon>
        <taxon>Moraceae</taxon>
        <taxon>Ficeae</taxon>
        <taxon>Ficus</taxon>
    </lineage>
</organism>
<evidence type="ECO:0000256" key="7">
    <source>
        <dbReference type="SAM" id="SignalP"/>
    </source>
</evidence>
<sequence length="211" mass="23674">MYVYIFKYLTLYLIFLTCLQNGIYRDHFAHHVDPYSRIWTPEQVPGYLNIDHGLGPMIWEVVENFPPNVVLDSAIVGTNASKSIFLPINFRERYQVSAYFVLYFDVSNVHQFVEETTTLDIFIDGQLVNVTQLPNTPRNEGQAVVSICPVNVTGGMANLTISPAEGITSPAFLNGLEVYSLMGISKAAQSTDLFAFQTLFGLVLFFLCVVL</sequence>
<evidence type="ECO:0000256" key="3">
    <source>
        <dbReference type="ARBA" id="ARBA00022729"/>
    </source>
</evidence>
<evidence type="ECO:0000259" key="8">
    <source>
        <dbReference type="Pfam" id="PF12819"/>
    </source>
</evidence>
<evidence type="ECO:0000313" key="10">
    <source>
        <dbReference type="Proteomes" id="UP001187192"/>
    </source>
</evidence>
<evidence type="ECO:0000256" key="6">
    <source>
        <dbReference type="SAM" id="Phobius"/>
    </source>
</evidence>
<keyword evidence="10" id="KW-1185">Reference proteome</keyword>
<dbReference type="Pfam" id="PF12819">
    <property type="entry name" value="Malectin_like"/>
    <property type="match status" value="1"/>
</dbReference>
<comment type="subcellular location">
    <subcellularLocation>
        <location evidence="1">Membrane</location>
        <topology evidence="1">Single-pass membrane protein</topology>
    </subcellularLocation>
</comment>
<feature type="domain" description="Malectin-like" evidence="8">
    <location>
        <begin position="28"/>
        <end position="180"/>
    </location>
</feature>
<evidence type="ECO:0000256" key="5">
    <source>
        <dbReference type="ARBA" id="ARBA00023136"/>
    </source>
</evidence>
<feature type="transmembrane region" description="Helical" evidence="6">
    <location>
        <begin position="193"/>
        <end position="210"/>
    </location>
</feature>
<evidence type="ECO:0000313" key="9">
    <source>
        <dbReference type="EMBL" id="GMN24396.1"/>
    </source>
</evidence>
<keyword evidence="5 6" id="KW-0472">Membrane</keyword>
<evidence type="ECO:0000256" key="1">
    <source>
        <dbReference type="ARBA" id="ARBA00004167"/>
    </source>
</evidence>
<evidence type="ECO:0000256" key="4">
    <source>
        <dbReference type="ARBA" id="ARBA00022989"/>
    </source>
</evidence>
<protein>
    <recommendedName>
        <fullName evidence="8">Malectin-like domain-containing protein</fullName>
    </recommendedName>
</protein>
<dbReference type="EMBL" id="BTGU01000001">
    <property type="protein sequence ID" value="GMN24396.1"/>
    <property type="molecule type" value="Genomic_DNA"/>
</dbReference>